<evidence type="ECO:0000313" key="2">
    <source>
        <dbReference type="EMBL" id="QJA77647.1"/>
    </source>
</evidence>
<reference evidence="2" key="1">
    <citation type="submission" date="2020-03" db="EMBL/GenBank/DDBJ databases">
        <title>The deep terrestrial virosphere.</title>
        <authorList>
            <person name="Holmfeldt K."/>
            <person name="Nilsson E."/>
            <person name="Simone D."/>
            <person name="Lopez-Fernandez M."/>
            <person name="Wu X."/>
            <person name="de Brujin I."/>
            <person name="Lundin D."/>
            <person name="Andersson A."/>
            <person name="Bertilsson S."/>
            <person name="Dopson M."/>
        </authorList>
    </citation>
    <scope>NUCLEOTIDE SEQUENCE</scope>
    <source>
        <strain evidence="2">MM415A01252</strain>
        <strain evidence="1">MM415B01142</strain>
    </source>
</reference>
<name>A0A6M3K7A2_9ZZZZ</name>
<accession>A0A6M3K7A2</accession>
<organism evidence="2">
    <name type="scientific">viral metagenome</name>
    <dbReference type="NCBI Taxonomy" id="1070528"/>
    <lineage>
        <taxon>unclassified sequences</taxon>
        <taxon>metagenomes</taxon>
        <taxon>organismal metagenomes</taxon>
    </lineage>
</organism>
<evidence type="ECO:0000313" key="1">
    <source>
        <dbReference type="EMBL" id="QJA60282.1"/>
    </source>
</evidence>
<gene>
    <name evidence="2" type="ORF">MM415A01252_0006</name>
    <name evidence="1" type="ORF">MM415B01142_0009</name>
</gene>
<protein>
    <submittedName>
        <fullName evidence="2">Uncharacterized protein</fullName>
    </submittedName>
</protein>
<sequence length="288" mass="32148">MARYHVWQHVLNEEGQPIEDVDISLYLAGTSTVVYIYPSETGGQVVTTVPQTTTDANGFFEFWIADSSDTYGYTAGQKFKLSWEKVGITSGSIDNMDILSFGSPVDETDSTNIAKNKYVSNLLAYRWEDHRTLTYSDSPHDIDVVDETDTDTTKDKLVSNLLAKDWEDHKDDVTHLVHGLEEVDPYDSNATNNKLVSNLLMNTLLSMATSAVSGAQIRNTQITSWTLSGVSYYADVIHTLNNSFVVITCYDQLTNLIIQPQDIESINPTTIRVWMPVNTIDLEVILSG</sequence>
<dbReference type="AlphaFoldDB" id="A0A6M3K7A2"/>
<proteinExistence type="predicted"/>
<dbReference type="EMBL" id="MT141403">
    <property type="protein sequence ID" value="QJA60282.1"/>
    <property type="molecule type" value="Genomic_DNA"/>
</dbReference>
<dbReference type="EMBL" id="MT142294">
    <property type="protein sequence ID" value="QJA77647.1"/>
    <property type="molecule type" value="Genomic_DNA"/>
</dbReference>